<feature type="domain" description="RING-type" evidence="7">
    <location>
        <begin position="11"/>
        <end position="52"/>
    </location>
</feature>
<evidence type="ECO:0000256" key="6">
    <source>
        <dbReference type="PROSITE-ProRule" id="PRU00504"/>
    </source>
</evidence>
<dbReference type="InterPro" id="IPR001258">
    <property type="entry name" value="NHL_repeat"/>
</dbReference>
<keyword evidence="3 5" id="KW-0863">Zinc-finger</keyword>
<evidence type="ECO:0000256" key="5">
    <source>
        <dbReference type="PROSITE-ProRule" id="PRU00024"/>
    </source>
</evidence>
<dbReference type="Gene3D" id="3.30.40.10">
    <property type="entry name" value="Zinc/RING finger domain, C3HC4 (zinc finger)"/>
    <property type="match status" value="1"/>
</dbReference>
<evidence type="ECO:0000259" key="7">
    <source>
        <dbReference type="PROSITE" id="PS50089"/>
    </source>
</evidence>
<protein>
    <submittedName>
        <fullName evidence="10">Tripartite motif-containing protein 2-like</fullName>
    </submittedName>
</protein>
<accession>A0ABM0MT12</accession>
<dbReference type="PROSITE" id="PS00518">
    <property type="entry name" value="ZF_RING_1"/>
    <property type="match status" value="1"/>
</dbReference>
<dbReference type="SUPFAM" id="SSF101898">
    <property type="entry name" value="NHL repeat"/>
    <property type="match status" value="1"/>
</dbReference>
<dbReference type="Gene3D" id="2.120.10.30">
    <property type="entry name" value="TolB, C-terminal domain"/>
    <property type="match status" value="1"/>
</dbReference>
<dbReference type="Gene3D" id="3.30.160.60">
    <property type="entry name" value="Classic Zinc Finger"/>
    <property type="match status" value="1"/>
</dbReference>
<dbReference type="SUPFAM" id="SSF57850">
    <property type="entry name" value="RING/U-box"/>
    <property type="match status" value="1"/>
</dbReference>
<evidence type="ECO:0000256" key="4">
    <source>
        <dbReference type="ARBA" id="ARBA00022833"/>
    </source>
</evidence>
<dbReference type="CDD" id="cd19757">
    <property type="entry name" value="Bbox1"/>
    <property type="match status" value="1"/>
</dbReference>
<dbReference type="SMART" id="SM00184">
    <property type="entry name" value="RING"/>
    <property type="match status" value="1"/>
</dbReference>
<evidence type="ECO:0000256" key="2">
    <source>
        <dbReference type="ARBA" id="ARBA00022737"/>
    </source>
</evidence>
<dbReference type="PROSITE" id="PS50089">
    <property type="entry name" value="ZF_RING_2"/>
    <property type="match status" value="1"/>
</dbReference>
<dbReference type="Pfam" id="PF00643">
    <property type="entry name" value="zf-B_box"/>
    <property type="match status" value="1"/>
</dbReference>
<sequence length="597" mass="67348">MATEIVAFLLCSKCGYQFSIPKCLPCSHTFCEGCIINDTSTTNDSVTCSTCSRKHWLPRRGVADFPDNILIMDLMDFYHTQAGPEFICRSCKNEKSQQYCKTCLLLFCSSCADVHDKIPVTSGHTSVTLQEFRQSEYLKSPFDRKMPCPNHFGNEIKFYCKECDIPICQECTESDHCGSQHSQDSIKKFVSEKKADLQKAYVKGRELNLQLQSMESIVDTEKKINDSLSKTMNETVGEYARVNVNQLERIVGDINKEKSVLLKQVVDSHNKKRNKIDKMISSIKTGQNKIEKFIEGAHSLKKLENDIGFLCLVKNELSEANTILKQDFHSEKVGMLEFVENRERFRFPETTTLGYIAASEPISKQVSNPGNIISPTLSILHKYGVKGTTDREFDGPAGITTTSRDDIIVADSNNKRLQVLNRNALRLVEVYIVDEKEPNVTVGDGDYRIIKYDKNLNFQHRMIIPRLGNCNSTSVSVLSDTRLVILQSDRGMLTVMNSVDNASKTKRTCDDSAYTINASVCVDPYDNIIIAGWGRIQMFTPELKLTFSINERDRCSDILGISVFRCNPYRVAIADGNNHCIKVYGLMESKENANAVN</sequence>
<keyword evidence="4" id="KW-0862">Zinc</keyword>
<keyword evidence="1" id="KW-0479">Metal-binding</keyword>
<organism evidence="9 10">
    <name type="scientific">Saccoglossus kowalevskii</name>
    <name type="common">Acorn worm</name>
    <dbReference type="NCBI Taxonomy" id="10224"/>
    <lineage>
        <taxon>Eukaryota</taxon>
        <taxon>Metazoa</taxon>
        <taxon>Hemichordata</taxon>
        <taxon>Enteropneusta</taxon>
        <taxon>Harrimaniidae</taxon>
        <taxon>Saccoglossus</taxon>
    </lineage>
</organism>
<evidence type="ECO:0000256" key="3">
    <source>
        <dbReference type="ARBA" id="ARBA00022771"/>
    </source>
</evidence>
<dbReference type="InterPro" id="IPR013083">
    <property type="entry name" value="Znf_RING/FYVE/PHD"/>
</dbReference>
<dbReference type="PROSITE" id="PS50119">
    <property type="entry name" value="ZF_BBOX"/>
    <property type="match status" value="2"/>
</dbReference>
<evidence type="ECO:0000259" key="8">
    <source>
        <dbReference type="PROSITE" id="PS50119"/>
    </source>
</evidence>
<dbReference type="RefSeq" id="XP_006823153.1">
    <property type="nucleotide sequence ID" value="XM_006823090.1"/>
</dbReference>
<dbReference type="InterPro" id="IPR011042">
    <property type="entry name" value="6-blade_b-propeller_TolB-like"/>
</dbReference>
<dbReference type="Pfam" id="PF01436">
    <property type="entry name" value="NHL"/>
    <property type="match status" value="1"/>
</dbReference>
<gene>
    <name evidence="10" type="primary">LOC102809956</name>
</gene>
<feature type="domain" description="B box-type" evidence="8">
    <location>
        <begin position="83"/>
        <end position="129"/>
    </location>
</feature>
<dbReference type="Proteomes" id="UP000694865">
    <property type="component" value="Unplaced"/>
</dbReference>
<dbReference type="PANTHER" id="PTHR25462">
    <property type="entry name" value="BONUS, ISOFORM C-RELATED"/>
    <property type="match status" value="1"/>
</dbReference>
<dbReference type="InterPro" id="IPR000315">
    <property type="entry name" value="Znf_B-box"/>
</dbReference>
<evidence type="ECO:0000256" key="1">
    <source>
        <dbReference type="ARBA" id="ARBA00022723"/>
    </source>
</evidence>
<dbReference type="InterPro" id="IPR001841">
    <property type="entry name" value="Znf_RING"/>
</dbReference>
<keyword evidence="9" id="KW-1185">Reference proteome</keyword>
<reference evidence="10" key="1">
    <citation type="submission" date="2025-08" db="UniProtKB">
        <authorList>
            <consortium name="RefSeq"/>
        </authorList>
    </citation>
    <scope>IDENTIFICATION</scope>
    <source>
        <tissue evidence="10">Testes</tissue>
    </source>
</reference>
<dbReference type="GeneID" id="102809956"/>
<evidence type="ECO:0000313" key="10">
    <source>
        <dbReference type="RefSeq" id="XP_006823153.1"/>
    </source>
</evidence>
<feature type="domain" description="B box-type" evidence="8">
    <location>
        <begin position="143"/>
        <end position="186"/>
    </location>
</feature>
<dbReference type="InterPro" id="IPR017907">
    <property type="entry name" value="Znf_RING_CS"/>
</dbReference>
<feature type="repeat" description="NHL" evidence="6">
    <location>
        <begin position="380"/>
        <end position="423"/>
    </location>
</feature>
<name>A0ABM0MT12_SACKO</name>
<dbReference type="SMART" id="SM00336">
    <property type="entry name" value="BBOX"/>
    <property type="match status" value="2"/>
</dbReference>
<dbReference type="PANTHER" id="PTHR25462:SF291">
    <property type="entry name" value="E3 UBIQUITIN-PROTEIN LIGASE TRIM45"/>
    <property type="match status" value="1"/>
</dbReference>
<keyword evidence="2" id="KW-0677">Repeat</keyword>
<evidence type="ECO:0000313" key="9">
    <source>
        <dbReference type="Proteomes" id="UP000694865"/>
    </source>
</evidence>
<dbReference type="InterPro" id="IPR047153">
    <property type="entry name" value="TRIM45/56/19-like"/>
</dbReference>
<proteinExistence type="predicted"/>
<dbReference type="PROSITE" id="PS51125">
    <property type="entry name" value="NHL"/>
    <property type="match status" value="1"/>
</dbReference>
<dbReference type="SUPFAM" id="SSF57845">
    <property type="entry name" value="B-box zinc-binding domain"/>
    <property type="match status" value="1"/>
</dbReference>